<gene>
    <name evidence="1" type="ORF">HB761_16140</name>
</gene>
<dbReference type="Proteomes" id="UP001058687">
    <property type="component" value="Chromosome 2"/>
</dbReference>
<sequence>MRKTLALIALLPTIFVPRILIAQDFSVQIETRQSAFDQIESLSKKAGKELKGSNIDWKTLEQIGIELTRQSAQLQHAFPQGSQADTRAKKEVWDKPDNFNRLMLQMDEGFMDLYHAAQRQEPSLAEEGLKQSLNACRSCHRTYRSRW</sequence>
<dbReference type="AlphaFoldDB" id="A0AAE9N426"/>
<dbReference type="EMBL" id="CP050468">
    <property type="protein sequence ID" value="UTZ28248.1"/>
    <property type="molecule type" value="Genomic_DNA"/>
</dbReference>
<dbReference type="GO" id="GO:0009055">
    <property type="term" value="F:electron transfer activity"/>
    <property type="evidence" value="ECO:0007669"/>
    <property type="project" value="InterPro"/>
</dbReference>
<dbReference type="Gene3D" id="1.20.120.10">
    <property type="entry name" value="Cytochrome c/b562"/>
    <property type="match status" value="1"/>
</dbReference>
<dbReference type="PROSITE" id="PS51009">
    <property type="entry name" value="CYTCII"/>
    <property type="match status" value="1"/>
</dbReference>
<accession>A0AAE9N426</accession>
<dbReference type="SUPFAM" id="SSF47175">
    <property type="entry name" value="Cytochromes"/>
    <property type="match status" value="1"/>
</dbReference>
<dbReference type="GO" id="GO:0020037">
    <property type="term" value="F:heme binding"/>
    <property type="evidence" value="ECO:0007669"/>
    <property type="project" value="InterPro"/>
</dbReference>
<dbReference type="Pfam" id="PF01322">
    <property type="entry name" value="Cytochrom_C_2"/>
    <property type="match status" value="1"/>
</dbReference>
<dbReference type="InterPro" id="IPR010980">
    <property type="entry name" value="Cyt_c/b562"/>
</dbReference>
<dbReference type="GO" id="GO:0005506">
    <property type="term" value="F:iron ion binding"/>
    <property type="evidence" value="ECO:0007669"/>
    <property type="project" value="InterPro"/>
</dbReference>
<protein>
    <submittedName>
        <fullName evidence="1">Cytochrome c</fullName>
    </submittedName>
</protein>
<dbReference type="GO" id="GO:0022900">
    <property type="term" value="P:electron transport chain"/>
    <property type="evidence" value="ECO:0007669"/>
    <property type="project" value="InterPro"/>
</dbReference>
<evidence type="ECO:0000313" key="2">
    <source>
        <dbReference type="Proteomes" id="UP001058687"/>
    </source>
</evidence>
<name>A0AAE9N426_9VIBR</name>
<proteinExistence type="predicted"/>
<reference evidence="1" key="1">
    <citation type="submission" date="2020-03" db="EMBL/GenBank/DDBJ databases">
        <title>Five strains of Vibrio campbellii isolated from Mariana Trench.</title>
        <authorList>
            <person name="Liang J."/>
            <person name="Zhang X.-H."/>
        </authorList>
    </citation>
    <scope>NUCLEOTIDE SEQUENCE</scope>
    <source>
        <strain evidence="1">LJC014</strain>
    </source>
</reference>
<evidence type="ECO:0000313" key="1">
    <source>
        <dbReference type="EMBL" id="UTZ28248.1"/>
    </source>
</evidence>
<dbReference type="RefSeq" id="WP_255943016.1">
    <property type="nucleotide sequence ID" value="NZ_CP050468.1"/>
</dbReference>
<dbReference type="InterPro" id="IPR002321">
    <property type="entry name" value="Cyt_c_II"/>
</dbReference>
<organism evidence="1 2">
    <name type="scientific">Vibrio campbellii</name>
    <dbReference type="NCBI Taxonomy" id="680"/>
    <lineage>
        <taxon>Bacteria</taxon>
        <taxon>Pseudomonadati</taxon>
        <taxon>Pseudomonadota</taxon>
        <taxon>Gammaproteobacteria</taxon>
        <taxon>Vibrionales</taxon>
        <taxon>Vibrionaceae</taxon>
        <taxon>Vibrio</taxon>
    </lineage>
</organism>